<evidence type="ECO:0000313" key="6">
    <source>
        <dbReference type="EMBL" id="RJP56512.1"/>
    </source>
</evidence>
<protein>
    <submittedName>
        <fullName evidence="6">ABC transporter ATP-binding protein</fullName>
    </submittedName>
</protein>
<dbReference type="InterPro" id="IPR003439">
    <property type="entry name" value="ABC_transporter-like_ATP-bd"/>
</dbReference>
<dbReference type="InterPro" id="IPR017911">
    <property type="entry name" value="MacB-like_ATP-bd"/>
</dbReference>
<keyword evidence="2" id="KW-0547">Nucleotide-binding</keyword>
<feature type="domain" description="ABC transporter" evidence="5">
    <location>
        <begin position="11"/>
        <end position="233"/>
    </location>
</feature>
<dbReference type="Gene3D" id="3.40.50.300">
    <property type="entry name" value="P-loop containing nucleotide triphosphate hydrolases"/>
    <property type="match status" value="1"/>
</dbReference>
<reference evidence="6 7" key="1">
    <citation type="journal article" date="2017" name="ISME J.">
        <title>Energy and carbon metabolisms in a deep terrestrial subsurface fluid microbial community.</title>
        <authorList>
            <person name="Momper L."/>
            <person name="Jungbluth S.P."/>
            <person name="Lee M.D."/>
            <person name="Amend J.P."/>
        </authorList>
    </citation>
    <scope>NUCLEOTIDE SEQUENCE [LARGE SCALE GENOMIC DNA]</scope>
    <source>
        <strain evidence="6">SURF_26</strain>
    </source>
</reference>
<dbReference type="SUPFAM" id="SSF52540">
    <property type="entry name" value="P-loop containing nucleoside triphosphate hydrolases"/>
    <property type="match status" value="1"/>
</dbReference>
<accession>A0A3A4QUT3</accession>
<evidence type="ECO:0000256" key="2">
    <source>
        <dbReference type="ARBA" id="ARBA00022741"/>
    </source>
</evidence>
<dbReference type="PANTHER" id="PTHR42798:SF2">
    <property type="entry name" value="ABC TRANSPORTER ATP-BINDING PROTEIN MG467-RELATED"/>
    <property type="match status" value="1"/>
</dbReference>
<dbReference type="InterPro" id="IPR027417">
    <property type="entry name" value="P-loop_NTPase"/>
</dbReference>
<evidence type="ECO:0000256" key="1">
    <source>
        <dbReference type="ARBA" id="ARBA00022448"/>
    </source>
</evidence>
<dbReference type="InterPro" id="IPR017871">
    <property type="entry name" value="ABC_transporter-like_CS"/>
</dbReference>
<dbReference type="InterPro" id="IPR003593">
    <property type="entry name" value="AAA+_ATPase"/>
</dbReference>
<sequence>MTEKIKKQIIIQATGIGREYRIGKQVVSVLKNIDLTIYKHDFMTISGASGVGKSTLLHILGLLDEPSEGKIAFQGIEIQSLSNARKAEIRNKSIGFIFQFFHLLPEFSAMENVLLPALMRRNTTPVKELKERSKALLDKVGLSHRMKHKPSELSGGEQQRVAIARAIMNKPDVIFADEPTGNLDSKASLEIQNLLYELNDQTNQTIVIVTHNTELAAIGRRKMHMSDGSIHELE</sequence>
<dbReference type="CDD" id="cd03255">
    <property type="entry name" value="ABC_MJ0796_LolCDE_FtsE"/>
    <property type="match status" value="1"/>
</dbReference>
<comment type="similarity">
    <text evidence="4">Belongs to the ABC transporter superfamily. Macrolide exporter (TC 3.A.1.122) family.</text>
</comment>
<dbReference type="Proteomes" id="UP000266426">
    <property type="component" value="Unassembled WGS sequence"/>
</dbReference>
<dbReference type="GO" id="GO:0005524">
    <property type="term" value="F:ATP binding"/>
    <property type="evidence" value="ECO:0007669"/>
    <property type="project" value="UniProtKB-KW"/>
</dbReference>
<dbReference type="GO" id="GO:0098796">
    <property type="term" value="C:membrane protein complex"/>
    <property type="evidence" value="ECO:0007669"/>
    <property type="project" value="UniProtKB-ARBA"/>
</dbReference>
<keyword evidence="3 6" id="KW-0067">ATP-binding</keyword>
<dbReference type="GO" id="GO:0016887">
    <property type="term" value="F:ATP hydrolysis activity"/>
    <property type="evidence" value="ECO:0007669"/>
    <property type="project" value="InterPro"/>
</dbReference>
<dbReference type="PROSITE" id="PS50893">
    <property type="entry name" value="ABC_TRANSPORTER_2"/>
    <property type="match status" value="1"/>
</dbReference>
<evidence type="ECO:0000313" key="7">
    <source>
        <dbReference type="Proteomes" id="UP000266426"/>
    </source>
</evidence>
<dbReference type="AlphaFoldDB" id="A0A3A4QUT3"/>
<comment type="caution">
    <text evidence="6">The sequence shown here is derived from an EMBL/GenBank/DDBJ whole genome shotgun (WGS) entry which is preliminary data.</text>
</comment>
<dbReference type="Pfam" id="PF00005">
    <property type="entry name" value="ABC_tran"/>
    <property type="match status" value="1"/>
</dbReference>
<evidence type="ECO:0000259" key="5">
    <source>
        <dbReference type="PROSITE" id="PS50893"/>
    </source>
</evidence>
<dbReference type="PROSITE" id="PS00211">
    <property type="entry name" value="ABC_TRANSPORTER_1"/>
    <property type="match status" value="1"/>
</dbReference>
<evidence type="ECO:0000256" key="4">
    <source>
        <dbReference type="ARBA" id="ARBA00038388"/>
    </source>
</evidence>
<proteinExistence type="inferred from homology"/>
<dbReference type="GO" id="GO:0022857">
    <property type="term" value="F:transmembrane transporter activity"/>
    <property type="evidence" value="ECO:0007669"/>
    <property type="project" value="UniProtKB-ARBA"/>
</dbReference>
<dbReference type="FunFam" id="3.40.50.300:FF:000032">
    <property type="entry name" value="Export ABC transporter ATP-binding protein"/>
    <property type="match status" value="1"/>
</dbReference>
<keyword evidence="1" id="KW-0813">Transport</keyword>
<gene>
    <name evidence="6" type="ORF">C4541_12345</name>
</gene>
<dbReference type="SMART" id="SM00382">
    <property type="entry name" value="AAA"/>
    <property type="match status" value="1"/>
</dbReference>
<dbReference type="PANTHER" id="PTHR42798">
    <property type="entry name" value="LIPOPROTEIN-RELEASING SYSTEM ATP-BINDING PROTEIN LOLD"/>
    <property type="match status" value="1"/>
</dbReference>
<evidence type="ECO:0000256" key="3">
    <source>
        <dbReference type="ARBA" id="ARBA00022840"/>
    </source>
</evidence>
<organism evidence="6 7">
    <name type="scientific">Candidatus Auribacter fodinae</name>
    <dbReference type="NCBI Taxonomy" id="2093366"/>
    <lineage>
        <taxon>Bacteria</taxon>
        <taxon>Pseudomonadati</taxon>
        <taxon>Candidatus Auribacterota</taxon>
        <taxon>Candidatus Auribacteria</taxon>
        <taxon>Candidatus Auribacterales</taxon>
        <taxon>Candidatus Auribacteraceae</taxon>
        <taxon>Candidatus Auribacter</taxon>
    </lineage>
</organism>
<name>A0A3A4QUT3_9BACT</name>
<dbReference type="EMBL" id="QZJZ01000094">
    <property type="protein sequence ID" value="RJP56512.1"/>
    <property type="molecule type" value="Genomic_DNA"/>
</dbReference>